<keyword evidence="1" id="KW-0645">Protease</keyword>
<protein>
    <submittedName>
        <fullName evidence="7">Flagellar hook-length control protein FliK</fullName>
    </submittedName>
</protein>
<feature type="signal peptide" evidence="5">
    <location>
        <begin position="1"/>
        <end position="33"/>
    </location>
</feature>
<dbReference type="InterPro" id="IPR013517">
    <property type="entry name" value="FG-GAP"/>
</dbReference>
<keyword evidence="3" id="KW-0378">Hydrolase</keyword>
<name>A0A6J4NGD5_9BACT</name>
<dbReference type="Pfam" id="PF13517">
    <property type="entry name" value="FG-GAP_3"/>
    <property type="match status" value="3"/>
</dbReference>
<dbReference type="Gene3D" id="2.60.120.380">
    <property type="match status" value="1"/>
</dbReference>
<dbReference type="InterPro" id="IPR015500">
    <property type="entry name" value="Peptidase_S8_subtilisin-rel"/>
</dbReference>
<dbReference type="EMBL" id="CADCUR010000055">
    <property type="protein sequence ID" value="CAA9387006.1"/>
    <property type="molecule type" value="Genomic_DNA"/>
</dbReference>
<evidence type="ECO:0000259" key="6">
    <source>
        <dbReference type="Pfam" id="PF00082"/>
    </source>
</evidence>
<evidence type="ECO:0000256" key="4">
    <source>
        <dbReference type="ARBA" id="ARBA00022825"/>
    </source>
</evidence>
<evidence type="ECO:0000256" key="1">
    <source>
        <dbReference type="ARBA" id="ARBA00022670"/>
    </source>
</evidence>
<dbReference type="SUPFAM" id="SSF49785">
    <property type="entry name" value="Galactose-binding domain-like"/>
    <property type="match status" value="1"/>
</dbReference>
<dbReference type="SUPFAM" id="SSF69318">
    <property type="entry name" value="Integrin alpha N-terminal domain"/>
    <property type="match status" value="1"/>
</dbReference>
<organism evidence="7">
    <name type="scientific">uncultured Pyrinomonadaceae bacterium</name>
    <dbReference type="NCBI Taxonomy" id="2283094"/>
    <lineage>
        <taxon>Bacteria</taxon>
        <taxon>Pseudomonadati</taxon>
        <taxon>Acidobacteriota</taxon>
        <taxon>Blastocatellia</taxon>
        <taxon>Blastocatellales</taxon>
        <taxon>Pyrinomonadaceae</taxon>
        <taxon>environmental samples</taxon>
    </lineage>
</organism>
<dbReference type="GO" id="GO:0006508">
    <property type="term" value="P:proteolysis"/>
    <property type="evidence" value="ECO:0007669"/>
    <property type="project" value="UniProtKB-KW"/>
</dbReference>
<dbReference type="InterPro" id="IPR000209">
    <property type="entry name" value="Peptidase_S8/S53_dom"/>
</dbReference>
<keyword evidence="4" id="KW-0720">Serine protease</keyword>
<evidence type="ECO:0000256" key="3">
    <source>
        <dbReference type="ARBA" id="ARBA00022801"/>
    </source>
</evidence>
<reference evidence="7" key="1">
    <citation type="submission" date="2020-02" db="EMBL/GenBank/DDBJ databases">
        <authorList>
            <person name="Meier V. D."/>
        </authorList>
    </citation>
    <scope>NUCLEOTIDE SEQUENCE</scope>
    <source>
        <strain evidence="7">AVDCRST_MAG74</strain>
    </source>
</reference>
<dbReference type="PRINTS" id="PR00723">
    <property type="entry name" value="SUBTILISIN"/>
</dbReference>
<keyword evidence="7" id="KW-0969">Cilium</keyword>
<dbReference type="PROSITE" id="PS00138">
    <property type="entry name" value="SUBTILASE_SER"/>
    <property type="match status" value="1"/>
</dbReference>
<dbReference type="SUPFAM" id="SSF52743">
    <property type="entry name" value="Subtilisin-like"/>
    <property type="match status" value="1"/>
</dbReference>
<keyword evidence="7" id="KW-0282">Flagellum</keyword>
<dbReference type="InterPro" id="IPR028994">
    <property type="entry name" value="Integrin_alpha_N"/>
</dbReference>
<keyword evidence="7" id="KW-0966">Cell projection</keyword>
<feature type="chain" id="PRO_5026673938" evidence="5">
    <location>
        <begin position="34"/>
        <end position="1013"/>
    </location>
</feature>
<dbReference type="Gene3D" id="2.130.10.130">
    <property type="entry name" value="Integrin alpha, N-terminal"/>
    <property type="match status" value="1"/>
</dbReference>
<dbReference type="AlphaFoldDB" id="A0A6J4NGD5"/>
<dbReference type="InterPro" id="IPR008979">
    <property type="entry name" value="Galactose-bd-like_sf"/>
</dbReference>
<sequence length="1013" mass="109027">MKNTKKSKRWLLFSLAVALLTAAVIQVTNHADANQTAELRVVQENNGFALSAGELVAFHRTERRISDARLINLPETTAQVFLWNEETASGAKSPFYAISLDGKTVGTIRETSYEMMLRYGKFDPLATMPETPANLTARSGASSDGVYIVQFVTQPLDEYRDAVKTLGGEIYIYLPNHSYIVKMNGETKQAVENLPFVRWVGNYQPAYKIEEYIHEGLANRTLDAARYNIMVLRRGSTMQNTLSNRIRTFGGKIDLTIPEGFRMEATLTAEQLVAVANESDVLFIDRWSAPEPDMDIVRAVGGANFIENTTGFKGEGVRAEVMDGGLLTTHTDFNSMTTAPILHGAVNVDSHGTATYGINFGRGTTNPMGRGMLPEAQGIIAGYPALTNRYTHTAQLLQDPYKAVYQSNSWGNAPTTAYNTISAETDDILFINDFTLLNSQSNTGNQTSRPQAWSKNVVSIGGISHLNTASLTDDRWTSASVGPAADGRLKPELAHFYDSIFTTTSSNNAAYTSGFNGTSAATPITAGHFGIFFQMWHNGVFGNPTAGSVFDSRPHMTTAKAVMINTAVQWDMTLPGANTTRARQGFGRADLTNLYNLRNKMLIVDETDVLTNLQTKTYTKTVAGGSTDPLKATLVYADPMGSPSATRARINDLSLKVIAPDGTVYWGNNGLGVGGGMWSTSGGAANVVDTVENVFVQNPAAGEWTFEVIASELVQDAHPQTAGVIDADYSFVVSGIVNQPQAPRTRFDFDGDGKADVSVFRPSSGVWYLNNSQSGLSAAQFGAGTDKIVPADYDGDGKTDIAVYRGGTWYLSRSQTGFTGVQFGAGDDVPVPADYDGDGKAELAVFRPSNATWYFYNLTTNQASATVFGQADDKPVPADYDGDGKANAAVFRPSNATWYTSTNPATNYGAVRFGDAGDKLVPADYDGDGKADVAVFRPSNGSWYLLRSSLGFTGIQFGLGTDAPVAADYDGDGKADIAVFRDGTWYLSRSQAGFAGVQFGASSDKAVPNAFVP</sequence>
<dbReference type="PANTHER" id="PTHR39431">
    <property type="entry name" value="FRPA/C-RELATED PROTEIN"/>
    <property type="match status" value="1"/>
</dbReference>
<dbReference type="Gene3D" id="3.40.50.200">
    <property type="entry name" value="Peptidase S8/S53 domain"/>
    <property type="match status" value="1"/>
</dbReference>
<dbReference type="PANTHER" id="PTHR39431:SF1">
    <property type="entry name" value="FRPA_C-RELATED PROTEIN"/>
    <property type="match status" value="1"/>
</dbReference>
<accession>A0A6J4NGD5</accession>
<dbReference type="InterPro" id="IPR036852">
    <property type="entry name" value="Peptidase_S8/S53_dom_sf"/>
</dbReference>
<gene>
    <name evidence="7" type="ORF">AVDCRST_MAG74-852</name>
</gene>
<dbReference type="GO" id="GO:0004252">
    <property type="term" value="F:serine-type endopeptidase activity"/>
    <property type="evidence" value="ECO:0007669"/>
    <property type="project" value="InterPro"/>
</dbReference>
<evidence type="ECO:0000256" key="5">
    <source>
        <dbReference type="SAM" id="SignalP"/>
    </source>
</evidence>
<dbReference type="Pfam" id="PF00082">
    <property type="entry name" value="Peptidase_S8"/>
    <property type="match status" value="1"/>
</dbReference>
<feature type="domain" description="Peptidase S8/S53" evidence="6">
    <location>
        <begin position="321"/>
        <end position="587"/>
    </location>
</feature>
<evidence type="ECO:0000256" key="2">
    <source>
        <dbReference type="ARBA" id="ARBA00022729"/>
    </source>
</evidence>
<dbReference type="InterPro" id="IPR023828">
    <property type="entry name" value="Peptidase_S8_Ser-AS"/>
</dbReference>
<proteinExistence type="predicted"/>
<evidence type="ECO:0000313" key="7">
    <source>
        <dbReference type="EMBL" id="CAA9387006.1"/>
    </source>
</evidence>
<keyword evidence="2 5" id="KW-0732">Signal</keyword>